<reference evidence="12" key="1">
    <citation type="submission" date="2021-02" db="EMBL/GenBank/DDBJ databases">
        <authorList>
            <person name="Nowell W R."/>
        </authorList>
    </citation>
    <scope>NUCLEOTIDE SEQUENCE</scope>
</reference>
<comment type="subunit">
    <text evidence="10">Monomer.</text>
</comment>
<sequence>MASIVNTQLSDGTFFGLGHPMLDVSTHVSNEFLQRLKEIFTNGNYHLNYNAGGSTQNTLRTINWLLDRPNITVCMGCIGNDESGKILEEQMENCLYQKTSDSPTATCLILITEQARSMITDLGAANRFTIDYLNKSENWLYVERAKLFYIPGYFVRTCPEAVFKLARHAANTKKIFALNLSAEYICQKFGDILMQLLPFIDFLFGNEQEVKCFAQYQMKNNTNDDILPIARELQKLLIKNTKTCVIVTHGADPIILASNHGVKVFAVKRLSKIVDTIGCGDAFVGGFLAYWSLDGSIDECINAACYCAYECLSQTECQFTNKPLFNQTERFCELEDSC</sequence>
<keyword evidence="6 10" id="KW-0547">Nucleotide-binding</keyword>
<comment type="subcellular location">
    <subcellularLocation>
        <location evidence="10">Nucleus</location>
    </subcellularLocation>
</comment>
<dbReference type="SUPFAM" id="SSF53613">
    <property type="entry name" value="Ribokinase-like"/>
    <property type="match status" value="1"/>
</dbReference>
<name>A0A814ZDH9_9BILA</name>
<comment type="function">
    <text evidence="10">ATP dependent phosphorylation of adenosine and other related nucleoside analogs to monophosphate derivatives.</text>
</comment>
<evidence type="ECO:0000313" key="13">
    <source>
        <dbReference type="EMBL" id="CAF1523669.1"/>
    </source>
</evidence>
<evidence type="ECO:0000313" key="15">
    <source>
        <dbReference type="Proteomes" id="UP000663870"/>
    </source>
</evidence>
<evidence type="ECO:0000256" key="1">
    <source>
        <dbReference type="ARBA" id="ARBA00004801"/>
    </source>
</evidence>
<comment type="pathway">
    <text evidence="1 10">Purine metabolism; AMP biosynthesis via salvage pathway; AMP from adenosine: step 1/1.</text>
</comment>
<comment type="similarity">
    <text evidence="2 10">Belongs to the carbohydrate kinase PfkB family.</text>
</comment>
<dbReference type="Gene3D" id="3.30.1110.10">
    <property type="match status" value="1"/>
</dbReference>
<evidence type="ECO:0000256" key="7">
    <source>
        <dbReference type="ARBA" id="ARBA00022777"/>
    </source>
</evidence>
<dbReference type="InterPro" id="IPR029056">
    <property type="entry name" value="Ribokinase-like"/>
</dbReference>
<keyword evidence="5 10" id="KW-0660">Purine salvage</keyword>
<dbReference type="EC" id="2.7.1.20" evidence="3 10"/>
<protein>
    <recommendedName>
        <fullName evidence="3 10">Adenosine kinase</fullName>
        <shortName evidence="10">AK</shortName>
        <ecNumber evidence="3 10">2.7.1.20</ecNumber>
    </recommendedName>
    <alternativeName>
        <fullName evidence="10">Adenosine 5'-phosphotransferase</fullName>
    </alternativeName>
</protein>
<evidence type="ECO:0000256" key="3">
    <source>
        <dbReference type="ARBA" id="ARBA00012119"/>
    </source>
</evidence>
<dbReference type="GO" id="GO:0005634">
    <property type="term" value="C:nucleus"/>
    <property type="evidence" value="ECO:0007669"/>
    <property type="project" value="UniProtKB-SubCell"/>
</dbReference>
<dbReference type="GO" id="GO:0005524">
    <property type="term" value="F:ATP binding"/>
    <property type="evidence" value="ECO:0007669"/>
    <property type="project" value="UniProtKB-UniRule"/>
</dbReference>
<dbReference type="GO" id="GO:0004001">
    <property type="term" value="F:adenosine kinase activity"/>
    <property type="evidence" value="ECO:0007669"/>
    <property type="project" value="UniProtKB-UniRule"/>
</dbReference>
<dbReference type="GO" id="GO:0006144">
    <property type="term" value="P:purine nucleobase metabolic process"/>
    <property type="evidence" value="ECO:0007669"/>
    <property type="project" value="TreeGrafter"/>
</dbReference>
<dbReference type="CDD" id="cd01168">
    <property type="entry name" value="adenosine_kinase"/>
    <property type="match status" value="1"/>
</dbReference>
<dbReference type="PRINTS" id="PR00989">
    <property type="entry name" value="ADENOKINASE"/>
</dbReference>
<evidence type="ECO:0000256" key="9">
    <source>
        <dbReference type="PIRSR" id="PIRSR601805-1"/>
    </source>
</evidence>
<keyword evidence="8 10" id="KW-0067">ATP-binding</keyword>
<dbReference type="Gene3D" id="3.40.1190.20">
    <property type="match status" value="1"/>
</dbReference>
<dbReference type="UniPathway" id="UPA00588">
    <property type="reaction ID" value="UER00659"/>
</dbReference>
<dbReference type="InterPro" id="IPR001805">
    <property type="entry name" value="Adenokinase"/>
</dbReference>
<keyword evidence="10" id="KW-0460">Magnesium</keyword>
<keyword evidence="4 10" id="KW-0808">Transferase</keyword>
<evidence type="ECO:0000256" key="8">
    <source>
        <dbReference type="ARBA" id="ARBA00022840"/>
    </source>
</evidence>
<dbReference type="PANTHER" id="PTHR45769">
    <property type="entry name" value="ADENOSINE KINASE"/>
    <property type="match status" value="1"/>
</dbReference>
<organism evidence="12 14">
    <name type="scientific">Rotaria sordida</name>
    <dbReference type="NCBI Taxonomy" id="392033"/>
    <lineage>
        <taxon>Eukaryota</taxon>
        <taxon>Metazoa</taxon>
        <taxon>Spiralia</taxon>
        <taxon>Gnathifera</taxon>
        <taxon>Rotifera</taxon>
        <taxon>Eurotatoria</taxon>
        <taxon>Bdelloidea</taxon>
        <taxon>Philodinida</taxon>
        <taxon>Philodinidae</taxon>
        <taxon>Rotaria</taxon>
    </lineage>
</organism>
<accession>A0A814ZDH9</accession>
<evidence type="ECO:0000259" key="11">
    <source>
        <dbReference type="Pfam" id="PF00294"/>
    </source>
</evidence>
<feature type="domain" description="Carbohydrate kinase PfkB" evidence="11">
    <location>
        <begin position="46"/>
        <end position="320"/>
    </location>
</feature>
<dbReference type="GO" id="GO:0044209">
    <property type="term" value="P:AMP salvage"/>
    <property type="evidence" value="ECO:0007669"/>
    <property type="project" value="UniProtKB-UniRule"/>
</dbReference>
<gene>
    <name evidence="13" type="ORF">JXQ802_LOCUS41751</name>
    <name evidence="12" type="ORF">PYM288_LOCUS26906</name>
</gene>
<dbReference type="GO" id="GO:0006166">
    <property type="term" value="P:purine ribonucleoside salvage"/>
    <property type="evidence" value="ECO:0007669"/>
    <property type="project" value="UniProtKB-KW"/>
</dbReference>
<evidence type="ECO:0000313" key="14">
    <source>
        <dbReference type="Proteomes" id="UP000663854"/>
    </source>
</evidence>
<keyword evidence="7 10" id="KW-0418">Kinase</keyword>
<feature type="active site" description="Proton acceptor" evidence="9">
    <location>
        <position position="281"/>
    </location>
</feature>
<evidence type="ECO:0000256" key="10">
    <source>
        <dbReference type="RuleBase" id="RU368116"/>
    </source>
</evidence>
<comment type="catalytic activity">
    <reaction evidence="10">
        <text>adenosine + ATP = AMP + ADP + H(+)</text>
        <dbReference type="Rhea" id="RHEA:20824"/>
        <dbReference type="ChEBI" id="CHEBI:15378"/>
        <dbReference type="ChEBI" id="CHEBI:16335"/>
        <dbReference type="ChEBI" id="CHEBI:30616"/>
        <dbReference type="ChEBI" id="CHEBI:456215"/>
        <dbReference type="ChEBI" id="CHEBI:456216"/>
        <dbReference type="EC" id="2.7.1.20"/>
    </reaction>
</comment>
<keyword evidence="10" id="KW-0539">Nucleus</keyword>
<proteinExistence type="inferred from homology"/>
<dbReference type="Pfam" id="PF00294">
    <property type="entry name" value="PfkB"/>
    <property type="match status" value="1"/>
</dbReference>
<dbReference type="Proteomes" id="UP000663870">
    <property type="component" value="Unassembled WGS sequence"/>
</dbReference>
<evidence type="ECO:0000256" key="4">
    <source>
        <dbReference type="ARBA" id="ARBA00022679"/>
    </source>
</evidence>
<dbReference type="GO" id="GO:0005829">
    <property type="term" value="C:cytosol"/>
    <property type="evidence" value="ECO:0007669"/>
    <property type="project" value="TreeGrafter"/>
</dbReference>
<dbReference type="EMBL" id="CAJNOL010002704">
    <property type="protein sequence ID" value="CAF1523669.1"/>
    <property type="molecule type" value="Genomic_DNA"/>
</dbReference>
<keyword evidence="15" id="KW-1185">Reference proteome</keyword>
<comment type="caution">
    <text evidence="12">The sequence shown here is derived from an EMBL/GenBank/DDBJ whole genome shotgun (WGS) entry which is preliminary data.</text>
</comment>
<dbReference type="InterPro" id="IPR011611">
    <property type="entry name" value="PfkB_dom"/>
</dbReference>
<comment type="cofactor">
    <cofactor evidence="10">
        <name>Mg(2+)</name>
        <dbReference type="ChEBI" id="CHEBI:18420"/>
    </cofactor>
    <text evidence="10">Binds 3 Mg(2+) ions per subunit.</text>
</comment>
<dbReference type="PANTHER" id="PTHR45769:SF3">
    <property type="entry name" value="ADENOSINE KINASE"/>
    <property type="match status" value="1"/>
</dbReference>
<evidence type="ECO:0000313" key="12">
    <source>
        <dbReference type="EMBL" id="CAF1241629.1"/>
    </source>
</evidence>
<dbReference type="AlphaFoldDB" id="A0A814ZDH9"/>
<dbReference type="Proteomes" id="UP000663854">
    <property type="component" value="Unassembled WGS sequence"/>
</dbReference>
<evidence type="ECO:0000256" key="6">
    <source>
        <dbReference type="ARBA" id="ARBA00022741"/>
    </source>
</evidence>
<evidence type="ECO:0000256" key="2">
    <source>
        <dbReference type="ARBA" id="ARBA00010688"/>
    </source>
</evidence>
<evidence type="ECO:0000256" key="5">
    <source>
        <dbReference type="ARBA" id="ARBA00022726"/>
    </source>
</evidence>
<dbReference type="EMBL" id="CAJNOH010001684">
    <property type="protein sequence ID" value="CAF1241629.1"/>
    <property type="molecule type" value="Genomic_DNA"/>
</dbReference>